<dbReference type="Proteomes" id="UP000566324">
    <property type="component" value="Unassembled WGS sequence"/>
</dbReference>
<organism evidence="2 3">
    <name type="scientific">Sphingosinicella soli</name>
    <dbReference type="NCBI Taxonomy" id="333708"/>
    <lineage>
        <taxon>Bacteria</taxon>
        <taxon>Pseudomonadati</taxon>
        <taxon>Pseudomonadota</taxon>
        <taxon>Alphaproteobacteria</taxon>
        <taxon>Sphingomonadales</taxon>
        <taxon>Sphingosinicellaceae</taxon>
        <taxon>Sphingosinicella</taxon>
    </lineage>
</organism>
<gene>
    <name evidence="2" type="ORF">GGQ98_003073</name>
</gene>
<protein>
    <submittedName>
        <fullName evidence="2">Uncharacterized protein</fullName>
    </submittedName>
</protein>
<dbReference type="AlphaFoldDB" id="A0A7W7B5F4"/>
<evidence type="ECO:0000256" key="1">
    <source>
        <dbReference type="SAM" id="MobiDB-lite"/>
    </source>
</evidence>
<dbReference type="EMBL" id="JACHNZ010000043">
    <property type="protein sequence ID" value="MBB4633435.1"/>
    <property type="molecule type" value="Genomic_DNA"/>
</dbReference>
<proteinExistence type="predicted"/>
<evidence type="ECO:0000313" key="3">
    <source>
        <dbReference type="Proteomes" id="UP000566324"/>
    </source>
</evidence>
<feature type="region of interest" description="Disordered" evidence="1">
    <location>
        <begin position="28"/>
        <end position="59"/>
    </location>
</feature>
<evidence type="ECO:0000313" key="2">
    <source>
        <dbReference type="EMBL" id="MBB4633435.1"/>
    </source>
</evidence>
<reference evidence="2 3" key="1">
    <citation type="submission" date="2020-08" db="EMBL/GenBank/DDBJ databases">
        <title>Genomic Encyclopedia of Type Strains, Phase IV (KMG-IV): sequencing the most valuable type-strain genomes for metagenomic binning, comparative biology and taxonomic classification.</title>
        <authorList>
            <person name="Goeker M."/>
        </authorList>
    </citation>
    <scope>NUCLEOTIDE SEQUENCE [LARGE SCALE GENOMIC DNA]</scope>
    <source>
        <strain evidence="2 3">DSM 17328</strain>
    </source>
</reference>
<accession>A0A7W7B5F4</accession>
<keyword evidence="3" id="KW-1185">Reference proteome</keyword>
<comment type="caution">
    <text evidence="2">The sequence shown here is derived from an EMBL/GenBank/DDBJ whole genome shotgun (WGS) entry which is preliminary data.</text>
</comment>
<name>A0A7W7B5F4_9SPHN</name>
<sequence length="59" mass="6687">MTLAAVDRLVHHATIFEMNVESYRRRSALQRQSRAGRPPTYATIKTVGEMSPRDNQAAE</sequence>